<dbReference type="Proteomes" id="UP000298433">
    <property type="component" value="Unassembled WGS sequence"/>
</dbReference>
<keyword evidence="3 10" id="KW-0812">Transmembrane</keyword>
<keyword evidence="6 10" id="KW-0407">Ion channel</keyword>
<evidence type="ECO:0000256" key="8">
    <source>
        <dbReference type="ARBA" id="ARBA00035585"/>
    </source>
</evidence>
<keyword evidence="10" id="KW-0406">Ion transport</keyword>
<name>A0A4R8XUY7_9MICO</name>
<dbReference type="InterPro" id="IPR003691">
    <property type="entry name" value="FluC"/>
</dbReference>
<keyword evidence="10" id="KW-0915">Sodium</keyword>
<keyword evidence="10" id="KW-0479">Metal-binding</keyword>
<evidence type="ECO:0000256" key="9">
    <source>
        <dbReference type="ARBA" id="ARBA00049940"/>
    </source>
</evidence>
<dbReference type="HAMAP" id="MF_00454">
    <property type="entry name" value="FluC"/>
    <property type="match status" value="1"/>
</dbReference>
<dbReference type="Pfam" id="PF02537">
    <property type="entry name" value="CRCB"/>
    <property type="match status" value="1"/>
</dbReference>
<evidence type="ECO:0000256" key="7">
    <source>
        <dbReference type="ARBA" id="ARBA00035120"/>
    </source>
</evidence>
<dbReference type="PANTHER" id="PTHR28259">
    <property type="entry name" value="FLUORIDE EXPORT PROTEIN 1-RELATED"/>
    <property type="match status" value="1"/>
</dbReference>
<evidence type="ECO:0000313" key="12">
    <source>
        <dbReference type="Proteomes" id="UP000298433"/>
    </source>
</evidence>
<comment type="function">
    <text evidence="9 10">Fluoride-specific ion channel. Important for reducing fluoride concentration in the cell, thus reducing its toxicity.</text>
</comment>
<keyword evidence="12" id="KW-1185">Reference proteome</keyword>
<evidence type="ECO:0000256" key="5">
    <source>
        <dbReference type="ARBA" id="ARBA00023136"/>
    </source>
</evidence>
<keyword evidence="4 10" id="KW-1133">Transmembrane helix</keyword>
<dbReference type="GO" id="GO:0005886">
    <property type="term" value="C:plasma membrane"/>
    <property type="evidence" value="ECO:0007669"/>
    <property type="project" value="UniProtKB-SubCell"/>
</dbReference>
<organism evidence="11 12">
    <name type="scientific">Cryobacterium cheniae</name>
    <dbReference type="NCBI Taxonomy" id="1259262"/>
    <lineage>
        <taxon>Bacteria</taxon>
        <taxon>Bacillati</taxon>
        <taxon>Actinomycetota</taxon>
        <taxon>Actinomycetes</taxon>
        <taxon>Micrococcales</taxon>
        <taxon>Microbacteriaceae</taxon>
        <taxon>Cryobacterium</taxon>
    </lineage>
</organism>
<feature type="transmembrane region" description="Helical" evidence="10">
    <location>
        <begin position="96"/>
        <end position="117"/>
    </location>
</feature>
<evidence type="ECO:0000256" key="6">
    <source>
        <dbReference type="ARBA" id="ARBA00023303"/>
    </source>
</evidence>
<evidence type="ECO:0000256" key="4">
    <source>
        <dbReference type="ARBA" id="ARBA00022989"/>
    </source>
</evidence>
<feature type="binding site" evidence="10">
    <location>
        <position position="77"/>
    </location>
    <ligand>
        <name>Na(+)</name>
        <dbReference type="ChEBI" id="CHEBI:29101"/>
        <note>structural</note>
    </ligand>
</feature>
<evidence type="ECO:0000256" key="2">
    <source>
        <dbReference type="ARBA" id="ARBA00022475"/>
    </source>
</evidence>
<proteinExistence type="inferred from homology"/>
<evidence type="ECO:0000313" key="11">
    <source>
        <dbReference type="EMBL" id="TFC82877.1"/>
    </source>
</evidence>
<dbReference type="PANTHER" id="PTHR28259:SF1">
    <property type="entry name" value="FLUORIDE EXPORT PROTEIN 1-RELATED"/>
    <property type="match status" value="1"/>
</dbReference>
<sequence>MRLAPAVFLGGTVGTGLRLGIDQALPHADTAFPVSTLVVNTIGALMLGWLVAGLWTRPGLPPWLKAAVGAGVLGSFTTYSTVMVSLVALGSAGFPALGWVYLAATLLLGFGAAALGLRLGNRLRHRPLPTIPDAGRTL</sequence>
<dbReference type="GO" id="GO:0046872">
    <property type="term" value="F:metal ion binding"/>
    <property type="evidence" value="ECO:0007669"/>
    <property type="project" value="UniProtKB-KW"/>
</dbReference>
<accession>A0A4R8XUY7</accession>
<feature type="binding site" evidence="10">
    <location>
        <position position="74"/>
    </location>
    <ligand>
        <name>Na(+)</name>
        <dbReference type="ChEBI" id="CHEBI:29101"/>
        <note>structural</note>
    </ligand>
</feature>
<feature type="transmembrane region" description="Helical" evidence="10">
    <location>
        <begin position="67"/>
        <end position="90"/>
    </location>
</feature>
<comment type="catalytic activity">
    <reaction evidence="8">
        <text>fluoride(in) = fluoride(out)</text>
        <dbReference type="Rhea" id="RHEA:76159"/>
        <dbReference type="ChEBI" id="CHEBI:17051"/>
    </reaction>
    <physiologicalReaction direction="left-to-right" evidence="8">
        <dbReference type="Rhea" id="RHEA:76160"/>
    </physiologicalReaction>
</comment>
<comment type="activity regulation">
    <text evidence="10">Na(+) is not transported, but it plays an essential structural role and its presence is essential for fluoride channel function.</text>
</comment>
<keyword evidence="10" id="KW-0813">Transport</keyword>
<keyword evidence="5 10" id="KW-0472">Membrane</keyword>
<reference evidence="11 12" key="1">
    <citation type="submission" date="2019-03" db="EMBL/GenBank/DDBJ databases">
        <title>Genomics of glacier-inhabiting Cryobacterium strains.</title>
        <authorList>
            <person name="Liu Q."/>
            <person name="Xin Y.-H."/>
        </authorList>
    </citation>
    <scope>NUCLEOTIDE SEQUENCE [LARGE SCALE GENOMIC DNA]</scope>
    <source>
        <strain evidence="11 12">TMT2-48-2</strain>
    </source>
</reference>
<protein>
    <recommendedName>
        <fullName evidence="10">Fluoride-specific ion channel FluC</fullName>
    </recommendedName>
</protein>
<evidence type="ECO:0000256" key="3">
    <source>
        <dbReference type="ARBA" id="ARBA00022692"/>
    </source>
</evidence>
<comment type="similarity">
    <text evidence="7 10">Belongs to the fluoride channel Fluc/FEX (TC 1.A.43) family.</text>
</comment>
<gene>
    <name evidence="10" type="primary">fluC</name>
    <name evidence="10" type="synonym">crcB</name>
    <name evidence="11" type="ORF">E3T23_03595</name>
</gene>
<dbReference type="OrthoDB" id="4408652at2"/>
<dbReference type="GO" id="GO:0062054">
    <property type="term" value="F:fluoride channel activity"/>
    <property type="evidence" value="ECO:0007669"/>
    <property type="project" value="UniProtKB-UniRule"/>
</dbReference>
<evidence type="ECO:0000256" key="10">
    <source>
        <dbReference type="HAMAP-Rule" id="MF_00454"/>
    </source>
</evidence>
<dbReference type="AlphaFoldDB" id="A0A4R8XUY7"/>
<evidence type="ECO:0000256" key="1">
    <source>
        <dbReference type="ARBA" id="ARBA00004651"/>
    </source>
</evidence>
<dbReference type="GO" id="GO:0140114">
    <property type="term" value="P:cellular detoxification of fluoride"/>
    <property type="evidence" value="ECO:0007669"/>
    <property type="project" value="UniProtKB-UniRule"/>
</dbReference>
<dbReference type="RefSeq" id="WP_134369048.1">
    <property type="nucleotide sequence ID" value="NZ_SOGN01000020.1"/>
</dbReference>
<comment type="subcellular location">
    <subcellularLocation>
        <location evidence="1 10">Cell membrane</location>
        <topology evidence="1 10">Multi-pass membrane protein</topology>
    </subcellularLocation>
</comment>
<dbReference type="EMBL" id="SOGN01000020">
    <property type="protein sequence ID" value="TFC82877.1"/>
    <property type="molecule type" value="Genomic_DNA"/>
</dbReference>
<comment type="caution">
    <text evidence="11">The sequence shown here is derived from an EMBL/GenBank/DDBJ whole genome shotgun (WGS) entry which is preliminary data.</text>
</comment>
<keyword evidence="2 10" id="KW-1003">Cell membrane</keyword>
<feature type="transmembrane region" description="Helical" evidence="10">
    <location>
        <begin position="34"/>
        <end position="55"/>
    </location>
</feature>